<keyword evidence="4" id="KW-1185">Reference proteome</keyword>
<feature type="region of interest" description="Disordered" evidence="1">
    <location>
        <begin position="63"/>
        <end position="264"/>
    </location>
</feature>
<dbReference type="Proteomes" id="UP000327011">
    <property type="component" value="Unassembled WGS sequence"/>
</dbReference>
<evidence type="ECO:0000256" key="1">
    <source>
        <dbReference type="SAM" id="MobiDB-lite"/>
    </source>
</evidence>
<dbReference type="EMBL" id="VYTZ01000015">
    <property type="protein sequence ID" value="KAA9374599.1"/>
    <property type="molecule type" value="Genomic_DNA"/>
</dbReference>
<dbReference type="RefSeq" id="WP_150938522.1">
    <property type="nucleotide sequence ID" value="NZ_VYTZ01000015.1"/>
</dbReference>
<gene>
    <name evidence="3" type="ORF">F5972_30630</name>
</gene>
<comment type="caution">
    <text evidence="3">The sequence shown here is derived from an EMBL/GenBank/DDBJ whole genome shotgun (WGS) entry which is preliminary data.</text>
</comment>
<feature type="signal peptide" evidence="2">
    <location>
        <begin position="1"/>
        <end position="19"/>
    </location>
</feature>
<dbReference type="AlphaFoldDB" id="A0A5J5JVU5"/>
<organism evidence="3 4">
    <name type="scientific">Microbispora cellulosiformans</name>
    <dbReference type="NCBI Taxonomy" id="2614688"/>
    <lineage>
        <taxon>Bacteria</taxon>
        <taxon>Bacillati</taxon>
        <taxon>Actinomycetota</taxon>
        <taxon>Actinomycetes</taxon>
        <taxon>Streptosporangiales</taxon>
        <taxon>Streptosporangiaceae</taxon>
        <taxon>Microbispora</taxon>
    </lineage>
</organism>
<name>A0A5J5JVU5_9ACTN</name>
<feature type="chain" id="PRO_5023899042" evidence="2">
    <location>
        <begin position="20"/>
        <end position="264"/>
    </location>
</feature>
<evidence type="ECO:0000313" key="4">
    <source>
        <dbReference type="Proteomes" id="UP000327011"/>
    </source>
</evidence>
<proteinExistence type="predicted"/>
<accession>A0A5J5JVU5</accession>
<evidence type="ECO:0000256" key="2">
    <source>
        <dbReference type="SAM" id="SignalP"/>
    </source>
</evidence>
<reference evidence="3 4" key="1">
    <citation type="submission" date="2019-09" db="EMBL/GenBank/DDBJ databases">
        <title>Screening of Novel Bioactive Compounds from Soil-Associated.</title>
        <authorList>
            <person name="Gong X."/>
        </authorList>
    </citation>
    <scope>NUCLEOTIDE SEQUENCE [LARGE SCALE GENOMIC DNA]</scope>
    <source>
        <strain evidence="3 4">Gxj-6</strain>
    </source>
</reference>
<evidence type="ECO:0000313" key="3">
    <source>
        <dbReference type="EMBL" id="KAA9374599.1"/>
    </source>
</evidence>
<keyword evidence="2" id="KW-0732">Signal</keyword>
<feature type="compositionally biased region" description="Low complexity" evidence="1">
    <location>
        <begin position="85"/>
        <end position="147"/>
    </location>
</feature>
<protein>
    <submittedName>
        <fullName evidence="3">Uncharacterized protein</fullName>
    </submittedName>
</protein>
<sequence length="264" mass="26221">MPIATAILAAALLSGPAPADQSPMAAKEPLSPGKQIAAMAMNHPEEPDFVASKALEILDKGAKVGPYFSPDDASDAQGMGGPAAGGPQNMGPAANGPENAGQAGAAPQDAGQAAEGQNADGQAVGDQAAGAPQGAGQAGDNQGPAGQEPGETSGFMPLGNGGMFTMPAKSNSSDDNSGDNSGDNAQNAPRDIFLHPSAQKPTYAKLSGDQLTGAPAGRQKKEDDEAADAWLRPAKATTGAKSVIRAKGKARPRSADPFSMPGWG</sequence>
<feature type="compositionally biased region" description="Low complexity" evidence="1">
    <location>
        <begin position="170"/>
        <end position="184"/>
    </location>
</feature>